<name>A0A811Q601_9POAL</name>
<organism evidence="1 2">
    <name type="scientific">Miscanthus lutarioriparius</name>
    <dbReference type="NCBI Taxonomy" id="422564"/>
    <lineage>
        <taxon>Eukaryota</taxon>
        <taxon>Viridiplantae</taxon>
        <taxon>Streptophyta</taxon>
        <taxon>Embryophyta</taxon>
        <taxon>Tracheophyta</taxon>
        <taxon>Spermatophyta</taxon>
        <taxon>Magnoliopsida</taxon>
        <taxon>Liliopsida</taxon>
        <taxon>Poales</taxon>
        <taxon>Poaceae</taxon>
        <taxon>PACMAD clade</taxon>
        <taxon>Panicoideae</taxon>
        <taxon>Andropogonodae</taxon>
        <taxon>Andropogoneae</taxon>
        <taxon>Saccharinae</taxon>
        <taxon>Miscanthus</taxon>
    </lineage>
</organism>
<dbReference type="AlphaFoldDB" id="A0A811Q601"/>
<dbReference type="Proteomes" id="UP000604825">
    <property type="component" value="Unassembled WGS sequence"/>
</dbReference>
<gene>
    <name evidence="1" type="ORF">NCGR_LOCUS38141</name>
</gene>
<reference evidence="1" key="1">
    <citation type="submission" date="2020-10" db="EMBL/GenBank/DDBJ databases">
        <authorList>
            <person name="Han B."/>
            <person name="Lu T."/>
            <person name="Zhao Q."/>
            <person name="Huang X."/>
            <person name="Zhao Y."/>
        </authorList>
    </citation>
    <scope>NUCLEOTIDE SEQUENCE</scope>
</reference>
<dbReference type="PANTHER" id="PTHR36322:SF3">
    <property type="entry name" value="TRANSMEMBRANE PROTEIN"/>
    <property type="match status" value="1"/>
</dbReference>
<dbReference type="OrthoDB" id="695908at2759"/>
<protein>
    <submittedName>
        <fullName evidence="1">Uncharacterized protein</fullName>
    </submittedName>
</protein>
<comment type="caution">
    <text evidence="1">The sequence shown here is derived from an EMBL/GenBank/DDBJ whole genome shotgun (WGS) entry which is preliminary data.</text>
</comment>
<sequence>MGAASRRAPAWRSSCLVLCLLPVALPLLLLCLPLLCVAVAVARFRRRRRRLMTAAKSRRCCPGQRSEEAEGEGYRAAAALLHKYLEDQMELVGADAGARHVPAAVAVDPTPSSQRSHPQQQ</sequence>
<proteinExistence type="predicted"/>
<evidence type="ECO:0000313" key="2">
    <source>
        <dbReference type="Proteomes" id="UP000604825"/>
    </source>
</evidence>
<keyword evidence="2" id="KW-1185">Reference proteome</keyword>
<accession>A0A811Q601</accession>
<evidence type="ECO:0000313" key="1">
    <source>
        <dbReference type="EMBL" id="CAD6254538.1"/>
    </source>
</evidence>
<dbReference type="EMBL" id="CAJGYO010000009">
    <property type="protein sequence ID" value="CAD6254538.1"/>
    <property type="molecule type" value="Genomic_DNA"/>
</dbReference>
<dbReference type="PANTHER" id="PTHR36322">
    <property type="entry name" value="TRANSMEMBRANE PROTEIN"/>
    <property type="match status" value="1"/>
</dbReference>